<gene>
    <name evidence="2" type="ORF">NEOLEDRAFT_1086238</name>
</gene>
<keyword evidence="3" id="KW-1185">Reference proteome</keyword>
<dbReference type="AlphaFoldDB" id="A0A165V652"/>
<dbReference type="InParanoid" id="A0A165V652"/>
<evidence type="ECO:0000256" key="1">
    <source>
        <dbReference type="SAM" id="MobiDB-lite"/>
    </source>
</evidence>
<reference evidence="2 3" key="1">
    <citation type="journal article" date="2016" name="Mol. Biol. Evol.">
        <title>Comparative Genomics of Early-Diverging Mushroom-Forming Fungi Provides Insights into the Origins of Lignocellulose Decay Capabilities.</title>
        <authorList>
            <person name="Nagy L.G."/>
            <person name="Riley R."/>
            <person name="Tritt A."/>
            <person name="Adam C."/>
            <person name="Daum C."/>
            <person name="Floudas D."/>
            <person name="Sun H."/>
            <person name="Yadav J.S."/>
            <person name="Pangilinan J."/>
            <person name="Larsson K.H."/>
            <person name="Matsuura K."/>
            <person name="Barry K."/>
            <person name="Labutti K."/>
            <person name="Kuo R."/>
            <person name="Ohm R.A."/>
            <person name="Bhattacharya S.S."/>
            <person name="Shirouzu T."/>
            <person name="Yoshinaga Y."/>
            <person name="Martin F.M."/>
            <person name="Grigoriev I.V."/>
            <person name="Hibbett D.S."/>
        </authorList>
    </citation>
    <scope>NUCLEOTIDE SEQUENCE [LARGE SCALE GENOMIC DNA]</scope>
    <source>
        <strain evidence="2 3">HHB14362 ss-1</strain>
    </source>
</reference>
<protein>
    <submittedName>
        <fullName evidence="2">Uncharacterized protein</fullName>
    </submittedName>
</protein>
<dbReference type="Pfam" id="PF18759">
    <property type="entry name" value="Plavaka"/>
    <property type="match status" value="1"/>
</dbReference>
<dbReference type="STRING" id="1314782.A0A165V652"/>
<organism evidence="2 3">
    <name type="scientific">Neolentinus lepideus HHB14362 ss-1</name>
    <dbReference type="NCBI Taxonomy" id="1314782"/>
    <lineage>
        <taxon>Eukaryota</taxon>
        <taxon>Fungi</taxon>
        <taxon>Dikarya</taxon>
        <taxon>Basidiomycota</taxon>
        <taxon>Agaricomycotina</taxon>
        <taxon>Agaricomycetes</taxon>
        <taxon>Gloeophyllales</taxon>
        <taxon>Gloeophyllaceae</taxon>
        <taxon>Neolentinus</taxon>
    </lineage>
</organism>
<dbReference type="OrthoDB" id="3239511at2759"/>
<feature type="region of interest" description="Disordered" evidence="1">
    <location>
        <begin position="404"/>
        <end position="428"/>
    </location>
</feature>
<feature type="region of interest" description="Disordered" evidence="1">
    <location>
        <begin position="470"/>
        <end position="489"/>
    </location>
</feature>
<dbReference type="InterPro" id="IPR041078">
    <property type="entry name" value="Plavaka"/>
</dbReference>
<dbReference type="EMBL" id="KV425555">
    <property type="protein sequence ID" value="KZT29211.1"/>
    <property type="molecule type" value="Genomic_DNA"/>
</dbReference>
<evidence type="ECO:0000313" key="3">
    <source>
        <dbReference type="Proteomes" id="UP000076761"/>
    </source>
</evidence>
<evidence type="ECO:0000313" key="2">
    <source>
        <dbReference type="EMBL" id="KZT29211.1"/>
    </source>
</evidence>
<sequence>MSLVMDPSLAHVNVWHSVHKYYCHGQNIVERLIDEPWTADTWSIIDDELPVLPEPYPHCFVPLHLWIDKGRVSRRVNKYPMVLRAAWLPRNIRNASGNGGGVLLGYLPIVEDPHDPSDRKAKEKVVFQQFRRNIYQQVLRTVFKSLKRRSWEGEVVKCGDSRTRTLFPGVLIESVDGEEAANFCACRAALANYPCPKCLVHKSQLHNITGSYEQRTSASMSAVLHEARQASNATAKDNILKDFGLHDIKHFLWRFRFSDPYSAISYDTLHSDDLGKWGDHLWELLLQVLEEGGVKGRLTIVMAEFPRWPNLRHFPNVTTMHFGEGNCFLDILKCIVYCIVHLLPAKAPLIHCIRAYVKFRLMVGLRCMSESRLKALERFIHDYEKTCKKVAELHGKNFDFLKQHGPNHAPSDIRAKGTTDNYSTRPGEGFQQEASEAYEQTNRKGAEHQMVRIDENQEAMAHIRMAVNDDASARSRKAHADEQDDDDFEDHGAMIDQRSESQHWALGAPDGSWTNSRLWEELAADKEVFRSFDTRLRNFISSALPDELLACEDPIQIRAFKCAYLSYQSQEDWTAARDIVRCNENFHRNRRFDCVLINFDSPDLTFGRLRALFRCRLVCGKHIDLAVIRMFTRSAWKPKTVWDGCRVYEELHEPTFVLMDYIVRGALLTPVFDQPKKSLHYLVDTVDADIFLRANKL</sequence>
<name>A0A165V652_9AGAM</name>
<accession>A0A165V652</accession>
<proteinExistence type="predicted"/>
<dbReference type="Proteomes" id="UP000076761">
    <property type="component" value="Unassembled WGS sequence"/>
</dbReference>